<dbReference type="SUPFAM" id="SSF49879">
    <property type="entry name" value="SMAD/FHA domain"/>
    <property type="match status" value="1"/>
</dbReference>
<dbReference type="InterPro" id="IPR008984">
    <property type="entry name" value="SMAD_FHA_dom_sf"/>
</dbReference>
<comment type="caution">
    <text evidence="2">The sequence shown here is derived from an EMBL/GenBank/DDBJ whole genome shotgun (WGS) entry which is preliminary data.</text>
</comment>
<gene>
    <name evidence="2" type="ORF">HK100_010266</name>
</gene>
<protein>
    <recommendedName>
        <fullName evidence="1">FHA domain-containing protein</fullName>
    </recommendedName>
</protein>
<reference evidence="2" key="1">
    <citation type="submission" date="2020-05" db="EMBL/GenBank/DDBJ databases">
        <title>Phylogenomic resolution of chytrid fungi.</title>
        <authorList>
            <person name="Stajich J.E."/>
            <person name="Amses K."/>
            <person name="Simmons R."/>
            <person name="Seto K."/>
            <person name="Myers J."/>
            <person name="Bonds A."/>
            <person name="Quandt C.A."/>
            <person name="Barry K."/>
            <person name="Liu P."/>
            <person name="Grigoriev I."/>
            <person name="Longcore J.E."/>
            <person name="James T.Y."/>
        </authorList>
    </citation>
    <scope>NUCLEOTIDE SEQUENCE</scope>
    <source>
        <strain evidence="2">JEL0513</strain>
    </source>
</reference>
<feature type="non-terminal residue" evidence="2">
    <location>
        <position position="111"/>
    </location>
</feature>
<dbReference type="InterPro" id="IPR000253">
    <property type="entry name" value="FHA_dom"/>
</dbReference>
<evidence type="ECO:0000259" key="1">
    <source>
        <dbReference type="PROSITE" id="PS50006"/>
    </source>
</evidence>
<evidence type="ECO:0000313" key="2">
    <source>
        <dbReference type="EMBL" id="KAJ3079978.1"/>
    </source>
</evidence>
<evidence type="ECO:0000313" key="3">
    <source>
        <dbReference type="Proteomes" id="UP001211907"/>
    </source>
</evidence>
<dbReference type="Proteomes" id="UP001211907">
    <property type="component" value="Unassembled WGS sequence"/>
</dbReference>
<dbReference type="EMBL" id="JADGJH010005601">
    <property type="protein sequence ID" value="KAJ3079978.1"/>
    <property type="molecule type" value="Genomic_DNA"/>
</dbReference>
<feature type="domain" description="FHA" evidence="1">
    <location>
        <begin position="33"/>
        <end position="85"/>
    </location>
</feature>
<dbReference type="AlphaFoldDB" id="A0AAD5SP47"/>
<name>A0AAD5SP47_9FUNG</name>
<accession>A0AAD5SP47</accession>
<dbReference type="Pfam" id="PF00498">
    <property type="entry name" value="FHA"/>
    <property type="match status" value="1"/>
</dbReference>
<dbReference type="Gene3D" id="2.60.200.20">
    <property type="match status" value="1"/>
</dbReference>
<proteinExistence type="predicted"/>
<organism evidence="2 3">
    <name type="scientific">Physocladia obscura</name>
    <dbReference type="NCBI Taxonomy" id="109957"/>
    <lineage>
        <taxon>Eukaryota</taxon>
        <taxon>Fungi</taxon>
        <taxon>Fungi incertae sedis</taxon>
        <taxon>Chytridiomycota</taxon>
        <taxon>Chytridiomycota incertae sedis</taxon>
        <taxon>Chytridiomycetes</taxon>
        <taxon>Chytridiales</taxon>
        <taxon>Chytriomycetaceae</taxon>
        <taxon>Physocladia</taxon>
    </lineage>
</organism>
<keyword evidence="3" id="KW-1185">Reference proteome</keyword>
<dbReference type="PROSITE" id="PS50006">
    <property type="entry name" value="FHA_DOMAIN"/>
    <property type="match status" value="1"/>
</dbReference>
<sequence>MDGNISSLDSVTTIDYSEEDDWAQLQSTCDGIESVDLVAGKTGYLIGRHEECDVIEVLVNPDGNVGTAFIEDLSTHGTWVNSVRLEKGKRRQLIDGDIIQLTKSAHDKFQN</sequence>